<reference evidence="1 2" key="1">
    <citation type="submission" date="2020-08" db="EMBL/GenBank/DDBJ databases">
        <title>Genomic Encyclopedia of Type Strains, Phase IV (KMG-IV): sequencing the most valuable type-strain genomes for metagenomic binning, comparative biology and taxonomic classification.</title>
        <authorList>
            <person name="Goeker M."/>
        </authorList>
    </citation>
    <scope>NUCLEOTIDE SEQUENCE [LARGE SCALE GENOMIC DNA]</scope>
    <source>
        <strain evidence="1 2">DSM 105137</strain>
    </source>
</reference>
<dbReference type="AlphaFoldDB" id="A0A840E7Y7"/>
<evidence type="ECO:0000313" key="1">
    <source>
        <dbReference type="EMBL" id="MBB4081150.1"/>
    </source>
</evidence>
<organism evidence="1 2">
    <name type="scientific">Neolewinella aquimaris</name>
    <dbReference type="NCBI Taxonomy" id="1835722"/>
    <lineage>
        <taxon>Bacteria</taxon>
        <taxon>Pseudomonadati</taxon>
        <taxon>Bacteroidota</taxon>
        <taxon>Saprospiria</taxon>
        <taxon>Saprospirales</taxon>
        <taxon>Lewinellaceae</taxon>
        <taxon>Neolewinella</taxon>
    </lineage>
</organism>
<evidence type="ECO:0000313" key="2">
    <source>
        <dbReference type="Proteomes" id="UP000576209"/>
    </source>
</evidence>
<keyword evidence="2" id="KW-1185">Reference proteome</keyword>
<name>A0A840E7Y7_9BACT</name>
<dbReference type="RefSeq" id="WP_183497375.1">
    <property type="nucleotide sequence ID" value="NZ_JACIFF010000019.1"/>
</dbReference>
<sequence>MKIYIVVLFMVFSLCMFGQSNRSELVESSIYLRATYFDQENEIIGLQLRTNLEDTTINERRYTKFKTEDFTDYPKIDNSSTYYESFTDRNYRLLDHRLEVIHDIDYNKTAEQLTSLFGEKVNTSLEFIDTRQNFPRDTLIVTDQTPRKYFQTSNPEVYAVIIPDLQTMAVSSNGQFYTKQLLGDNYNEITDGIINQYSASSKFDIQSDDEIQLLYRRKWYNDSTGLAEYEDKQFINIKFIGDSIAEDLSYLKLETDGYNFLSGAIDGPNQFSLQLADSGYYYGNKFIPFKMYSTELKVLAHNGRNSIFLQGVTKDTVGTLPYEKIMQATGDPYRYYILPFFPAPFVEFGNVEGIITYAKIKGVEKGSKRERTYITDRSNLRSIKSISKDSVELEIYFIEKFDVEVEIKDYETDEVIGSLTTQSHEGINIFKLLTEKLDKGKSYGVNINYKGENTAGSFSSGFKSSY</sequence>
<dbReference type="Proteomes" id="UP000576209">
    <property type="component" value="Unassembled WGS sequence"/>
</dbReference>
<proteinExistence type="predicted"/>
<gene>
    <name evidence="1" type="ORF">GGR28_003798</name>
</gene>
<accession>A0A840E7Y7</accession>
<comment type="caution">
    <text evidence="1">The sequence shown here is derived from an EMBL/GenBank/DDBJ whole genome shotgun (WGS) entry which is preliminary data.</text>
</comment>
<dbReference type="EMBL" id="JACIFF010000019">
    <property type="protein sequence ID" value="MBB4081150.1"/>
    <property type="molecule type" value="Genomic_DNA"/>
</dbReference>
<protein>
    <submittedName>
        <fullName evidence="1">Uncharacterized protein</fullName>
    </submittedName>
</protein>